<evidence type="ECO:0000256" key="5">
    <source>
        <dbReference type="ARBA" id="ARBA00023180"/>
    </source>
</evidence>
<feature type="domain" description="Alpha-carbonic anhydrase" evidence="8">
    <location>
        <begin position="22"/>
        <end position="275"/>
    </location>
</feature>
<dbReference type="GO" id="GO:0005886">
    <property type="term" value="C:plasma membrane"/>
    <property type="evidence" value="ECO:0007669"/>
    <property type="project" value="TreeGrafter"/>
</dbReference>
<dbReference type="InterPro" id="IPR023561">
    <property type="entry name" value="Carbonic_anhydrase_a-class"/>
</dbReference>
<name>A0AAN7WXW2_ELEMC</name>
<comment type="catalytic activity">
    <reaction evidence="7">
        <text>hydrogencarbonate + H(+) = CO2 + H2O</text>
        <dbReference type="Rhea" id="RHEA:10748"/>
        <dbReference type="ChEBI" id="CHEBI:15377"/>
        <dbReference type="ChEBI" id="CHEBI:15378"/>
        <dbReference type="ChEBI" id="CHEBI:16526"/>
        <dbReference type="ChEBI" id="CHEBI:17544"/>
        <dbReference type="EC" id="4.2.1.1"/>
    </reaction>
</comment>
<reference evidence="9 10" key="2">
    <citation type="journal article" date="2023" name="Mol. Biol. Evol.">
        <title>Genomics of Secondarily Temperate Adaptation in the Only Non-Antarctic Icefish.</title>
        <authorList>
            <person name="Rivera-Colon A.G."/>
            <person name="Rayamajhi N."/>
            <person name="Minhas B.F."/>
            <person name="Madrigal G."/>
            <person name="Bilyk K.T."/>
            <person name="Yoon V."/>
            <person name="Hune M."/>
            <person name="Gregory S."/>
            <person name="Cheng C.H.C."/>
            <person name="Catchen J.M."/>
        </authorList>
    </citation>
    <scope>NUCLEOTIDE SEQUENCE [LARGE SCALE GENOMIC DNA]</scope>
    <source>
        <strain evidence="9">JMC-PN-2008</strain>
    </source>
</reference>
<dbReference type="PROSITE" id="PS51144">
    <property type="entry name" value="ALPHA_CA_2"/>
    <property type="match status" value="2"/>
</dbReference>
<dbReference type="EC" id="4.2.1.1" evidence="2 7"/>
<evidence type="ECO:0000259" key="8">
    <source>
        <dbReference type="PROSITE" id="PS51144"/>
    </source>
</evidence>
<dbReference type="AlphaFoldDB" id="A0AAN7WXW2"/>
<evidence type="ECO:0000256" key="2">
    <source>
        <dbReference type="ARBA" id="ARBA00012925"/>
    </source>
</evidence>
<sequence length="573" mass="64027">MLLSSLLLCLSLGALVKSATGSDWCYSNCDNTPSTWEYLHGASCGGKRQSPIDIDTNLVKADLDLHNFTFVNFSSKHAFKSMINNGHTVKFNLVDGEVEVSGGGLKETYSSIQLHFHWGDADHHPGSEHKIDGKRYPMEMHIVSVKKDLTVQQATETSEGIAAMGFFINATEDGDMSPTWSNLTSYLIDVTDEEVDMYHNISIDDLIKDVDLTKFYRYLGSLTTPNCSEAVVWTVFHEPININKNLIQKFPEKAGFRNVYRPTKPLNGRQVWASRATPLPSPPWCYGDHCDYTQSQWHLLPNNLCDSERQSPINIDKSNAVTEKKLDAFHFKHFDNKTVIEKIINTGHTVKCVLKEDVVEVSGGGLGNVYSTLQLHFHWGSQDSEGSEHTVDSKRYPMEMHIVSKRKDLNLTEALQTPDGLAVLGFFIEATSAEEKSNSSSSGQNMSSSDVDAWGQLTSYLSNIQNINSEVKVTKELSIDDLLGNVNVDTYYRYNGSLTTPSCNEAVVWTVFKESIKVDKNLMTMFPTELGYHDVYRKAQDLHGRTVYTTAAASRAPVSIALLLACLCAFYFK</sequence>
<proteinExistence type="inferred from homology"/>
<keyword evidence="3 7" id="KW-0479">Metal-binding</keyword>
<feature type="domain" description="Alpha-carbonic anhydrase" evidence="8">
    <location>
        <begin position="282"/>
        <end position="551"/>
    </location>
</feature>
<evidence type="ECO:0000313" key="9">
    <source>
        <dbReference type="EMBL" id="KAK5850776.1"/>
    </source>
</evidence>
<dbReference type="PANTHER" id="PTHR18952:SF200">
    <property type="entry name" value="CARBONIC ANHYDRASE"/>
    <property type="match status" value="1"/>
</dbReference>
<keyword evidence="5" id="KW-0325">Glycoprotein</keyword>
<dbReference type="PROSITE" id="PS00162">
    <property type="entry name" value="ALPHA_CA_1"/>
    <property type="match status" value="2"/>
</dbReference>
<dbReference type="SMART" id="SM01057">
    <property type="entry name" value="Carb_anhydrase"/>
    <property type="match status" value="2"/>
</dbReference>
<organism evidence="9 10">
    <name type="scientific">Eleginops maclovinus</name>
    <name type="common">Patagonian blennie</name>
    <name type="synonym">Eleginus maclovinus</name>
    <dbReference type="NCBI Taxonomy" id="56733"/>
    <lineage>
        <taxon>Eukaryota</taxon>
        <taxon>Metazoa</taxon>
        <taxon>Chordata</taxon>
        <taxon>Craniata</taxon>
        <taxon>Vertebrata</taxon>
        <taxon>Euteleostomi</taxon>
        <taxon>Actinopterygii</taxon>
        <taxon>Neopterygii</taxon>
        <taxon>Teleostei</taxon>
        <taxon>Neoteleostei</taxon>
        <taxon>Acanthomorphata</taxon>
        <taxon>Eupercaria</taxon>
        <taxon>Perciformes</taxon>
        <taxon>Notothenioidei</taxon>
        <taxon>Eleginopidae</taxon>
        <taxon>Eleginops</taxon>
    </lineage>
</organism>
<keyword evidence="4 7" id="KW-0862">Zinc</keyword>
<dbReference type="GO" id="GO:0008270">
    <property type="term" value="F:zinc ion binding"/>
    <property type="evidence" value="ECO:0007669"/>
    <property type="project" value="UniProtKB-UniRule"/>
</dbReference>
<evidence type="ECO:0000256" key="1">
    <source>
        <dbReference type="ARBA" id="ARBA00010718"/>
    </source>
</evidence>
<comment type="caution">
    <text evidence="9">The sequence shown here is derived from an EMBL/GenBank/DDBJ whole genome shotgun (WGS) entry which is preliminary data.</text>
</comment>
<dbReference type="Gene3D" id="3.10.200.10">
    <property type="entry name" value="Alpha carbonic anhydrase"/>
    <property type="match status" value="2"/>
</dbReference>
<keyword evidence="10" id="KW-1185">Reference proteome</keyword>
<gene>
    <name evidence="9" type="ORF">PBY51_001623</name>
</gene>
<dbReference type="EMBL" id="JAUZQC010000022">
    <property type="protein sequence ID" value="KAK5850776.1"/>
    <property type="molecule type" value="Genomic_DNA"/>
</dbReference>
<evidence type="ECO:0000256" key="6">
    <source>
        <dbReference type="ARBA" id="ARBA00023239"/>
    </source>
</evidence>
<keyword evidence="7" id="KW-0732">Signal</keyword>
<dbReference type="Pfam" id="PF00194">
    <property type="entry name" value="Carb_anhydrase"/>
    <property type="match status" value="2"/>
</dbReference>
<comment type="function">
    <text evidence="7">Reversible hydration of carbon dioxide.</text>
</comment>
<dbReference type="InterPro" id="IPR036398">
    <property type="entry name" value="CA_dom_sf"/>
</dbReference>
<dbReference type="Proteomes" id="UP001346869">
    <property type="component" value="Unassembled WGS sequence"/>
</dbReference>
<dbReference type="GO" id="GO:0004089">
    <property type="term" value="F:carbonate dehydratase activity"/>
    <property type="evidence" value="ECO:0007669"/>
    <property type="project" value="UniProtKB-UniRule"/>
</dbReference>
<accession>A0AAN7WXW2</accession>
<feature type="signal peptide" evidence="7">
    <location>
        <begin position="1"/>
        <end position="21"/>
    </location>
</feature>
<evidence type="ECO:0000256" key="4">
    <source>
        <dbReference type="ARBA" id="ARBA00022833"/>
    </source>
</evidence>
<keyword evidence="6 7" id="KW-0456">Lyase</keyword>
<evidence type="ECO:0000256" key="7">
    <source>
        <dbReference type="RuleBase" id="RU367011"/>
    </source>
</evidence>
<reference evidence="9 10" key="1">
    <citation type="journal article" date="2023" name="Genes (Basel)">
        <title>Chromosome-Level Genome Assembly and Circadian Gene Repertoire of the Patagonia Blennie Eleginops maclovinus-The Closest Ancestral Proxy of Antarctic Cryonotothenioids.</title>
        <authorList>
            <person name="Cheng C.C."/>
            <person name="Rivera-Colon A.G."/>
            <person name="Minhas B.F."/>
            <person name="Wilson L."/>
            <person name="Rayamajhi N."/>
            <person name="Vargas-Chacoff L."/>
            <person name="Catchen J.M."/>
        </authorList>
    </citation>
    <scope>NUCLEOTIDE SEQUENCE [LARGE SCALE GENOMIC DNA]</scope>
    <source>
        <strain evidence="9">JMC-PN-2008</strain>
    </source>
</reference>
<comment type="cofactor">
    <cofactor evidence="7">
        <name>Zn(2+)</name>
        <dbReference type="ChEBI" id="CHEBI:29105"/>
    </cofactor>
</comment>
<evidence type="ECO:0000256" key="3">
    <source>
        <dbReference type="ARBA" id="ARBA00022723"/>
    </source>
</evidence>
<dbReference type="PANTHER" id="PTHR18952">
    <property type="entry name" value="CARBONIC ANHYDRASE"/>
    <property type="match status" value="1"/>
</dbReference>
<evidence type="ECO:0000313" key="10">
    <source>
        <dbReference type="Proteomes" id="UP001346869"/>
    </source>
</evidence>
<feature type="chain" id="PRO_5042663536" description="Carbonic anhydrase" evidence="7">
    <location>
        <begin position="22"/>
        <end position="573"/>
    </location>
</feature>
<dbReference type="InterPro" id="IPR018338">
    <property type="entry name" value="Carbonic_anhydrase_a-class_CS"/>
</dbReference>
<dbReference type="FunFam" id="3.10.200.10:FF:000003">
    <property type="entry name" value="Carbonic anhydrase 12"/>
    <property type="match status" value="1"/>
</dbReference>
<protein>
    <recommendedName>
        <fullName evidence="2 7">Carbonic anhydrase</fullName>
        <ecNumber evidence="2 7">4.2.1.1</ecNumber>
    </recommendedName>
</protein>
<dbReference type="InterPro" id="IPR001148">
    <property type="entry name" value="CA_dom"/>
</dbReference>
<dbReference type="SUPFAM" id="SSF51069">
    <property type="entry name" value="Carbonic anhydrase"/>
    <property type="match status" value="2"/>
</dbReference>
<comment type="similarity">
    <text evidence="1 7">Belongs to the alpha-carbonic anhydrase family.</text>
</comment>